<evidence type="ECO:0000313" key="5">
    <source>
        <dbReference type="Proteomes" id="UP000245137"/>
    </source>
</evidence>
<dbReference type="OrthoDB" id="5295702at2"/>
<evidence type="ECO:0000256" key="2">
    <source>
        <dbReference type="ARBA" id="ARBA00007637"/>
    </source>
</evidence>
<dbReference type="InterPro" id="IPR036291">
    <property type="entry name" value="NAD(P)-bd_dom_sf"/>
</dbReference>
<dbReference type="Pfam" id="PF01370">
    <property type="entry name" value="Epimerase"/>
    <property type="match status" value="1"/>
</dbReference>
<accession>A0A2U1SSA0</accession>
<dbReference type="Gene3D" id="3.90.25.10">
    <property type="entry name" value="UDP-galactose 4-epimerase, domain 1"/>
    <property type="match status" value="1"/>
</dbReference>
<evidence type="ECO:0000313" key="4">
    <source>
        <dbReference type="EMBL" id="PWB94482.1"/>
    </source>
</evidence>
<dbReference type="PANTHER" id="PTHR43000">
    <property type="entry name" value="DTDP-D-GLUCOSE 4,6-DEHYDRATASE-RELATED"/>
    <property type="match status" value="1"/>
</dbReference>
<dbReference type="InterPro" id="IPR001509">
    <property type="entry name" value="Epimerase_deHydtase"/>
</dbReference>
<comment type="caution">
    <text evidence="4">The sequence shown here is derived from an EMBL/GenBank/DDBJ whole genome shotgun (WGS) entry which is preliminary data.</text>
</comment>
<comment type="similarity">
    <text evidence="2">Belongs to the NAD(P)-dependent epimerase/dehydratase family.</text>
</comment>
<evidence type="ECO:0000256" key="1">
    <source>
        <dbReference type="ARBA" id="ARBA00005125"/>
    </source>
</evidence>
<comment type="pathway">
    <text evidence="1">Bacterial outer membrane biogenesis; LPS O-antigen biosynthesis.</text>
</comment>
<dbReference type="Gene3D" id="3.40.50.720">
    <property type="entry name" value="NAD(P)-binding Rossmann-like Domain"/>
    <property type="match status" value="1"/>
</dbReference>
<proteinExistence type="inferred from homology"/>
<feature type="domain" description="NAD-dependent epimerase/dehydratase" evidence="3">
    <location>
        <begin position="16"/>
        <end position="251"/>
    </location>
</feature>
<organism evidence="4 5">
    <name type="scientific">Methylosinus sporium</name>
    <dbReference type="NCBI Taxonomy" id="428"/>
    <lineage>
        <taxon>Bacteria</taxon>
        <taxon>Pseudomonadati</taxon>
        <taxon>Pseudomonadota</taxon>
        <taxon>Alphaproteobacteria</taxon>
        <taxon>Hyphomicrobiales</taxon>
        <taxon>Methylocystaceae</taxon>
        <taxon>Methylosinus</taxon>
    </lineage>
</organism>
<dbReference type="EMBL" id="PUIV01000007">
    <property type="protein sequence ID" value="PWB94482.1"/>
    <property type="molecule type" value="Genomic_DNA"/>
</dbReference>
<reference evidence="4 5" key="1">
    <citation type="journal article" date="2018" name="Appl. Microbiol. Biotechnol.">
        <title>Co-cultivation of the strictly anaerobic methanogen Methanosarcina barkeri with aerobic methanotrophs in an oxygen-limited membrane bioreactor.</title>
        <authorList>
            <person name="In 't Zandt M.H."/>
            <person name="van den Bosch T.J.M."/>
            <person name="Rijkers R."/>
            <person name="van Kessel M.A.H.J."/>
            <person name="Jetten M.S.M."/>
            <person name="Welte C.U."/>
        </authorList>
    </citation>
    <scope>NUCLEOTIDE SEQUENCE [LARGE SCALE GENOMIC DNA]</scope>
    <source>
        <strain evidence="4 5">DSM 17706</strain>
    </source>
</reference>
<gene>
    <name evidence="4" type="ORF">C5689_07015</name>
</gene>
<dbReference type="RefSeq" id="WP_108916568.1">
    <property type="nucleotide sequence ID" value="NZ_BGJY01000005.1"/>
</dbReference>
<sequence>MSAAAAFPSAARFERILVTGGSGFVGRYMLEGLARAYPAAHRMSLARPGEPAPAADWSPIAFDLLDPADVEATMREARPDLVVHLAAQASAAKSFVAAEETWRVNFVGSLNLGSALARHAAEAVVIFASTADVYGASLGEDAAHEAMIPRPLNAYARSKLAAETMLADVLPQTARLVVARPFSHIGPGQDKRFAVSSFAAQIVEIESGRAEPRLCVGDLSVQRDFLDVRDVVDAYLRLIAIAPDLPARDIFDIASGTTRPLASLVEAMRRLARRDFEIVVDPERLRPADIPVAHCVAAKLRAATGWSPTRTTDETLVDLLDYWRAAAEAAK</sequence>
<dbReference type="AlphaFoldDB" id="A0A2U1SSA0"/>
<dbReference type="SUPFAM" id="SSF51735">
    <property type="entry name" value="NAD(P)-binding Rossmann-fold domains"/>
    <property type="match status" value="1"/>
</dbReference>
<name>A0A2U1SSA0_METSR</name>
<keyword evidence="5" id="KW-1185">Reference proteome</keyword>
<protein>
    <submittedName>
        <fullName evidence="4">Epimerase</fullName>
    </submittedName>
</protein>
<dbReference type="Proteomes" id="UP000245137">
    <property type="component" value="Unassembled WGS sequence"/>
</dbReference>
<evidence type="ECO:0000259" key="3">
    <source>
        <dbReference type="Pfam" id="PF01370"/>
    </source>
</evidence>